<dbReference type="Gene3D" id="3.30.450.20">
    <property type="entry name" value="PAS domain"/>
    <property type="match status" value="4"/>
</dbReference>
<dbReference type="InterPro" id="IPR022641">
    <property type="entry name" value="CheR_N"/>
</dbReference>
<feature type="domain" description="PAC" evidence="10">
    <location>
        <begin position="1056"/>
        <end position="1108"/>
    </location>
</feature>
<dbReference type="PROSITE" id="PS50113">
    <property type="entry name" value="PAC"/>
    <property type="match status" value="2"/>
</dbReference>
<sequence length="1490" mass="170098">MAKTNTQHYVVAIGASAGGLEAIQEFFDNMPNAENLSFVIIQHLSSNFRSLLVELVARHTHMKVVEAAHQQPVVKQHIYVIPNNKQIRIEKNKLILSDKTHEKIPNNAIDVFLHSLAVDKQQRAIAVILSGTGTDGTRGIATIKEYGGLVFSQEPKTARFDGMPNSAISSGNVDVIAPPSELAAAITETINNPQSARLLPQEPDEKALAKIFKIIATSQGQHFQYYKTPTILRRISKRMQQLEIREPNQYIDYLIQHPEECKALAHDFLISVTRFFRDTEAFHLLETKVLPELLTQKEPDEQLKVWVAACSTGEEAYSMAILIDRVLENMHKQLEVKIFASDIDAANLELAFSGTYPLSIASDVPEDILRNYFILKGKSYTVIPRIRKQIVFARHDITRDPPFIKNDLITCRNMLIYINPVLQEKIYAMLQFAVNKGGFLFLGPSENPVAAKGVLHAISAKWKIFRKEMDVRPRVNMVETYSPHLKSAKETSFSKKYTESKNQRALWSNMKQSLVEDQGLIGLYIDRNFEIKETIGNYEQILTLPRKILNLNLGRMLPSDAGMAVSKAIRQAWKNNKTELLHNVLLEKDQHTFLLQIAIHPTTEETDLTLVTILPIPAPSTIQVVTQADAGTDPDYISNLENELSEVRNSLQEAVEDLETLNEELQSSNEELLSSNEELQSSNEELQSLNEELYTLNTEHQLKIKELIELNDDLNNYFRSTDIAQIFLDNDLHIRKFNPASARMINFIESDLGRPIAHISSNIKYDKLMDDIMYVQRTRKTVEKEVQLLEGKNMLMRILPYLTRENKHSGTIITFVDITVVTHLNNIIRSVFNASQSAIFALQTIVNAKRQVSDFKITALNHTAIQWFSKDKNTLEGHQLKEVLPEVMKEELLQEYQQVIVSDKILQRDLYLEEKKAWYELSMVRMPGGLVITFTDVTDKKRSLQKIRQNYAELNEAKENLRELNADLENKVKGRTRELAFSEERFRLVAKATNDALWDWNLTDDQIWWSESFTKLFGHSTENMTRRSCMNLVHPDDRQLLSTSIYSAINEGRSQCSQEYRIKKQDGEYAHVLDRGYILHNEFGVPYRMLGSVMDLTALKEAESTIATNIAEKEFLAESMPLTVWTAIEPGKLDFVNKQFEHYTDMNYQDAMGEGWQRTVHSADLPVLLKVWETAAVEKKDFICEIRLATSASGYRWNMLRAKARKDDDNNLSGWVVTVMDIHEQKVMNEILEEKVIERTHQLQDINERLEASNNDLQLFASVASHDLQEPLRKIHMFSKMVRDKHKDDLPDGTVVYLNKIMQSVNRMKALMLNILNFSKLTANRGGTEPVNLRDIIEEVKEDFEMLISEKNASIVIGDMPALVINRSQMQQVFQNLIGNSLKFTPKDKDPVITIEANRIKDKAFDAPLSPDGNWYKISISDNGIGFEEQFKNKIFDLFQRLNSKDQYEGTGIGLAIIKKIVENHQGIITAESTIGKGATFHIILPIAQG</sequence>
<keyword evidence="6" id="KW-0378">Hydrolase</keyword>
<dbReference type="CDD" id="cd00082">
    <property type="entry name" value="HisKA"/>
    <property type="match status" value="1"/>
</dbReference>
<dbReference type="InterPro" id="IPR001610">
    <property type="entry name" value="PAC"/>
</dbReference>
<dbReference type="CDD" id="cd16434">
    <property type="entry name" value="CheB-CheR_fusion"/>
    <property type="match status" value="1"/>
</dbReference>
<keyword evidence="4" id="KW-0808">Transferase</keyword>
<dbReference type="SUPFAM" id="SSF55874">
    <property type="entry name" value="ATPase domain of HSP90 chaperone/DNA topoisomerase II/histidine kinase"/>
    <property type="match status" value="1"/>
</dbReference>
<feature type="active site" evidence="6">
    <location>
        <position position="135"/>
    </location>
</feature>
<dbReference type="PANTHER" id="PTHR24422">
    <property type="entry name" value="CHEMOTAXIS PROTEIN METHYLTRANSFERASE"/>
    <property type="match status" value="1"/>
</dbReference>
<dbReference type="InterPro" id="IPR036097">
    <property type="entry name" value="HisK_dim/P_sf"/>
</dbReference>
<dbReference type="STRING" id="29529.SAMN04488122_2441"/>
<feature type="domain" description="PAC" evidence="10">
    <location>
        <begin position="1182"/>
        <end position="1234"/>
    </location>
</feature>
<dbReference type="InterPro" id="IPR000700">
    <property type="entry name" value="PAS-assoc_C"/>
</dbReference>
<evidence type="ECO:0000259" key="8">
    <source>
        <dbReference type="PROSITE" id="PS50109"/>
    </source>
</evidence>
<proteinExistence type="predicted"/>
<evidence type="ECO:0000256" key="7">
    <source>
        <dbReference type="SAM" id="Coils"/>
    </source>
</evidence>
<evidence type="ECO:0000259" key="11">
    <source>
        <dbReference type="PROSITE" id="PS50122"/>
    </source>
</evidence>
<evidence type="ECO:0000256" key="2">
    <source>
        <dbReference type="ARBA" id="ARBA00012438"/>
    </source>
</evidence>
<dbReference type="InterPro" id="IPR035965">
    <property type="entry name" value="PAS-like_dom_sf"/>
</dbReference>
<keyword evidence="6" id="KW-0145">Chemotaxis</keyword>
<reference evidence="14" key="1">
    <citation type="submission" date="2016-10" db="EMBL/GenBank/DDBJ databases">
        <authorList>
            <person name="Varghese N."/>
            <person name="Submissions S."/>
        </authorList>
    </citation>
    <scope>NUCLEOTIDE SEQUENCE [LARGE SCALE GENOMIC DNA]</scope>
    <source>
        <strain evidence="14">DSM 3695</strain>
    </source>
</reference>
<dbReference type="GO" id="GO:0000155">
    <property type="term" value="F:phosphorelay sensor kinase activity"/>
    <property type="evidence" value="ECO:0007669"/>
    <property type="project" value="InterPro"/>
</dbReference>
<dbReference type="OrthoDB" id="9816309at2"/>
<dbReference type="CDD" id="cd00130">
    <property type="entry name" value="PAS"/>
    <property type="match status" value="2"/>
</dbReference>
<dbReference type="InterPro" id="IPR013656">
    <property type="entry name" value="PAS_4"/>
</dbReference>
<dbReference type="Pfam" id="PF03705">
    <property type="entry name" value="CheR_N"/>
    <property type="match status" value="1"/>
</dbReference>
<dbReference type="SMART" id="SM00086">
    <property type="entry name" value="PAC"/>
    <property type="match status" value="2"/>
</dbReference>
<evidence type="ECO:0000313" key="13">
    <source>
        <dbReference type="EMBL" id="SEW36897.1"/>
    </source>
</evidence>
<dbReference type="InterPro" id="IPR050903">
    <property type="entry name" value="Bact_Chemotaxis_MeTrfase"/>
</dbReference>
<feature type="active site" evidence="6">
    <location>
        <position position="43"/>
    </location>
</feature>
<dbReference type="Gene3D" id="3.40.50.150">
    <property type="entry name" value="Vaccinia Virus protein VP39"/>
    <property type="match status" value="1"/>
</dbReference>
<dbReference type="Pfam" id="PF02518">
    <property type="entry name" value="HATPase_c"/>
    <property type="match status" value="1"/>
</dbReference>
<dbReference type="SUPFAM" id="SSF52738">
    <property type="entry name" value="Methylesterase CheB, C-terminal domain"/>
    <property type="match status" value="1"/>
</dbReference>
<dbReference type="SMART" id="SM00388">
    <property type="entry name" value="HisKA"/>
    <property type="match status" value="1"/>
</dbReference>
<dbReference type="GO" id="GO:0005737">
    <property type="term" value="C:cytoplasm"/>
    <property type="evidence" value="ECO:0007669"/>
    <property type="project" value="InterPro"/>
</dbReference>
<dbReference type="Pfam" id="PF08448">
    <property type="entry name" value="PAS_4"/>
    <property type="match status" value="1"/>
</dbReference>
<feature type="domain" description="PAS" evidence="9">
    <location>
        <begin position="982"/>
        <end position="1052"/>
    </location>
</feature>
<dbReference type="Gene3D" id="3.40.50.180">
    <property type="entry name" value="Methylesterase CheB, C-terminal domain"/>
    <property type="match status" value="1"/>
</dbReference>
<dbReference type="Pfam" id="PF00512">
    <property type="entry name" value="HisKA"/>
    <property type="match status" value="1"/>
</dbReference>
<comment type="catalytic activity">
    <reaction evidence="1">
        <text>ATP + protein L-histidine = ADP + protein N-phospho-L-histidine.</text>
        <dbReference type="EC" id="2.7.13.3"/>
    </reaction>
</comment>
<dbReference type="SUPFAM" id="SSF47757">
    <property type="entry name" value="Chemotaxis receptor methyltransferase CheR, N-terminal domain"/>
    <property type="match status" value="1"/>
</dbReference>
<dbReference type="GO" id="GO:0008757">
    <property type="term" value="F:S-adenosylmethionine-dependent methyltransferase activity"/>
    <property type="evidence" value="ECO:0007669"/>
    <property type="project" value="InterPro"/>
</dbReference>
<dbReference type="Pfam" id="PF01339">
    <property type="entry name" value="CheB_methylest"/>
    <property type="match status" value="1"/>
</dbReference>
<dbReference type="SMART" id="SM00138">
    <property type="entry name" value="MeTrc"/>
    <property type="match status" value="1"/>
</dbReference>
<keyword evidence="14" id="KW-1185">Reference proteome</keyword>
<evidence type="ECO:0000259" key="10">
    <source>
        <dbReference type="PROSITE" id="PS50113"/>
    </source>
</evidence>
<dbReference type="InterPro" id="IPR000014">
    <property type="entry name" value="PAS"/>
</dbReference>
<dbReference type="RefSeq" id="WP_089895008.1">
    <property type="nucleotide sequence ID" value="NZ_FOJG01000001.1"/>
</dbReference>
<dbReference type="PRINTS" id="PR00996">
    <property type="entry name" value="CHERMTFRASE"/>
</dbReference>
<dbReference type="GO" id="GO:0008984">
    <property type="term" value="F:protein-glutamate methylesterase activity"/>
    <property type="evidence" value="ECO:0007669"/>
    <property type="project" value="InterPro"/>
</dbReference>
<dbReference type="PANTHER" id="PTHR24422:SF27">
    <property type="entry name" value="PROTEIN-GLUTAMATE O-METHYLTRANSFERASE"/>
    <property type="match status" value="1"/>
</dbReference>
<dbReference type="PROSITE" id="PS50123">
    <property type="entry name" value="CHER"/>
    <property type="match status" value="1"/>
</dbReference>
<feature type="domain" description="CheB-type methylesterase" evidence="11">
    <location>
        <begin position="4"/>
        <end position="193"/>
    </location>
</feature>
<dbReference type="SUPFAM" id="SSF47384">
    <property type="entry name" value="Homodimeric domain of signal transducing histidine kinase"/>
    <property type="match status" value="1"/>
</dbReference>
<dbReference type="SUPFAM" id="SSF55785">
    <property type="entry name" value="PYP-like sensor domain (PAS domain)"/>
    <property type="match status" value="4"/>
</dbReference>
<dbReference type="Pfam" id="PF13596">
    <property type="entry name" value="PAS_10"/>
    <property type="match status" value="1"/>
</dbReference>
<feature type="coiled-coil region" evidence="7">
    <location>
        <begin position="637"/>
        <end position="699"/>
    </location>
</feature>
<evidence type="ECO:0000256" key="4">
    <source>
        <dbReference type="ARBA" id="ARBA00022679"/>
    </source>
</evidence>
<gene>
    <name evidence="13" type="ORF">SAMN04488122_2441</name>
</gene>
<accession>A0A1I0R854</accession>
<dbReference type="PROSITE" id="PS50109">
    <property type="entry name" value="HIS_KIN"/>
    <property type="match status" value="1"/>
</dbReference>
<dbReference type="InterPro" id="IPR000673">
    <property type="entry name" value="Sig_transdc_resp-reg_Me-estase"/>
</dbReference>
<dbReference type="SMART" id="SM00387">
    <property type="entry name" value="HATPase_c"/>
    <property type="match status" value="1"/>
</dbReference>
<dbReference type="InterPro" id="IPR000780">
    <property type="entry name" value="CheR_MeTrfase"/>
</dbReference>
<dbReference type="PROSITE" id="PS50112">
    <property type="entry name" value="PAS"/>
    <property type="match status" value="1"/>
</dbReference>
<dbReference type="FunFam" id="3.30.565.10:FF:000006">
    <property type="entry name" value="Sensor histidine kinase WalK"/>
    <property type="match status" value="1"/>
</dbReference>
<protein>
    <recommendedName>
        <fullName evidence="2">histidine kinase</fullName>
        <ecNumber evidence="2">2.7.13.3</ecNumber>
    </recommendedName>
</protein>
<dbReference type="InterPro" id="IPR003661">
    <property type="entry name" value="HisK_dim/P_dom"/>
</dbReference>
<feature type="domain" description="CheR-type methyltransferase" evidence="12">
    <location>
        <begin position="205"/>
        <end position="446"/>
    </location>
</feature>
<organism evidence="13 14">
    <name type="scientific">Chitinophaga arvensicola</name>
    <dbReference type="NCBI Taxonomy" id="29529"/>
    <lineage>
        <taxon>Bacteria</taxon>
        <taxon>Pseudomonadati</taxon>
        <taxon>Bacteroidota</taxon>
        <taxon>Chitinophagia</taxon>
        <taxon>Chitinophagales</taxon>
        <taxon>Chitinophagaceae</taxon>
        <taxon>Chitinophaga</taxon>
    </lineage>
</organism>
<feature type="coiled-coil region" evidence="7">
    <location>
        <begin position="937"/>
        <end position="985"/>
    </location>
</feature>
<keyword evidence="3" id="KW-0597">Phosphoprotein</keyword>
<dbReference type="Gene3D" id="3.30.565.10">
    <property type="entry name" value="Histidine kinase-like ATPase, C-terminal domain"/>
    <property type="match status" value="1"/>
</dbReference>
<feature type="active site" evidence="6">
    <location>
        <position position="16"/>
    </location>
</feature>
<dbReference type="GO" id="GO:0006935">
    <property type="term" value="P:chemotaxis"/>
    <property type="evidence" value="ECO:0007669"/>
    <property type="project" value="UniProtKB-UniRule"/>
</dbReference>
<dbReference type="Pfam" id="PF01739">
    <property type="entry name" value="CheR"/>
    <property type="match status" value="1"/>
</dbReference>
<evidence type="ECO:0000259" key="9">
    <source>
        <dbReference type="PROSITE" id="PS50112"/>
    </source>
</evidence>
<dbReference type="SMART" id="SM00091">
    <property type="entry name" value="PAS"/>
    <property type="match status" value="4"/>
</dbReference>
<evidence type="ECO:0000259" key="12">
    <source>
        <dbReference type="PROSITE" id="PS50123"/>
    </source>
</evidence>
<dbReference type="EC" id="2.7.13.3" evidence="2"/>
<evidence type="ECO:0000256" key="1">
    <source>
        <dbReference type="ARBA" id="ARBA00000085"/>
    </source>
</evidence>
<dbReference type="InterPro" id="IPR029063">
    <property type="entry name" value="SAM-dependent_MTases_sf"/>
</dbReference>
<keyword evidence="7" id="KW-0175">Coiled coil</keyword>
<dbReference type="Gene3D" id="1.10.287.130">
    <property type="match status" value="1"/>
</dbReference>
<feature type="domain" description="Histidine kinase" evidence="8">
    <location>
        <begin position="1263"/>
        <end position="1489"/>
    </location>
</feature>
<dbReference type="InterPro" id="IPR005467">
    <property type="entry name" value="His_kinase_dom"/>
</dbReference>
<dbReference type="SUPFAM" id="SSF53335">
    <property type="entry name" value="S-adenosyl-L-methionine-dependent methyltransferases"/>
    <property type="match status" value="1"/>
</dbReference>
<dbReference type="NCBIfam" id="TIGR00229">
    <property type="entry name" value="sensory_box"/>
    <property type="match status" value="1"/>
</dbReference>
<dbReference type="InterPro" id="IPR003594">
    <property type="entry name" value="HATPase_dom"/>
</dbReference>
<evidence type="ECO:0000256" key="3">
    <source>
        <dbReference type="ARBA" id="ARBA00022553"/>
    </source>
</evidence>
<dbReference type="EMBL" id="FOJG01000001">
    <property type="protein sequence ID" value="SEW36897.1"/>
    <property type="molecule type" value="Genomic_DNA"/>
</dbReference>
<dbReference type="PROSITE" id="PS50122">
    <property type="entry name" value="CHEB"/>
    <property type="match status" value="1"/>
</dbReference>
<dbReference type="Proteomes" id="UP000199310">
    <property type="component" value="Unassembled WGS sequence"/>
</dbReference>
<dbReference type="InterPro" id="IPR022642">
    <property type="entry name" value="CheR_C"/>
</dbReference>
<dbReference type="InterPro" id="IPR035909">
    <property type="entry name" value="CheB_C"/>
</dbReference>
<dbReference type="InterPro" id="IPR036890">
    <property type="entry name" value="HATPase_C_sf"/>
</dbReference>
<dbReference type="GO" id="GO:0000156">
    <property type="term" value="F:phosphorelay response regulator activity"/>
    <property type="evidence" value="ECO:0007669"/>
    <property type="project" value="InterPro"/>
</dbReference>
<dbReference type="InterPro" id="IPR013655">
    <property type="entry name" value="PAS_fold_3"/>
</dbReference>
<name>A0A1I0R854_9BACT</name>
<evidence type="ECO:0000313" key="14">
    <source>
        <dbReference type="Proteomes" id="UP000199310"/>
    </source>
</evidence>
<evidence type="ECO:0000256" key="5">
    <source>
        <dbReference type="ARBA" id="ARBA00022777"/>
    </source>
</evidence>
<evidence type="ECO:0000256" key="6">
    <source>
        <dbReference type="PROSITE-ProRule" id="PRU00050"/>
    </source>
</evidence>
<keyword evidence="5" id="KW-0418">Kinase</keyword>
<dbReference type="Pfam" id="PF08447">
    <property type="entry name" value="PAS_3"/>
    <property type="match status" value="2"/>
</dbReference>